<sequence>MKTKTVFQTDHLGLFTGTAEAEESPLEPGVFLIPGGCVETPPPAIPSDKAACWSSGKWVLVDYYNGLVVYSIKTSEPMTISGVAPIPSGYTMKKPGPDQVWKNGEWVDDIGAILAVLYDQKLEAIGSACSRYIEGGFISSALGESYRYNSQMDDQINLTGMVLSGLDASYACFDLNQVKAFRPHTAAQLHLVGQDLVRFKQAALQQADTLKQELAKALKDKKLKVMRAIQWTSPA</sequence>
<organism evidence="2 3">
    <name type="scientific">Pseudomonas gingeri</name>
    <dbReference type="NCBI Taxonomy" id="117681"/>
    <lineage>
        <taxon>Bacteria</taxon>
        <taxon>Pseudomonadati</taxon>
        <taxon>Pseudomonadota</taxon>
        <taxon>Gammaproteobacteria</taxon>
        <taxon>Pseudomonadales</taxon>
        <taxon>Pseudomonadaceae</taxon>
        <taxon>Pseudomonas</taxon>
    </lineage>
</organism>
<gene>
    <name evidence="2" type="ORF">HX882_24665</name>
</gene>
<evidence type="ECO:0000313" key="2">
    <source>
        <dbReference type="EMBL" id="NWB99092.1"/>
    </source>
</evidence>
<dbReference type="RefSeq" id="WP_177104847.1">
    <property type="nucleotide sequence ID" value="NZ_JACAQB010000022.1"/>
</dbReference>
<accession>A0A7Y8C5A8</accession>
<dbReference type="Proteomes" id="UP000539985">
    <property type="component" value="Unassembled WGS sequence"/>
</dbReference>
<comment type="caution">
    <text evidence="2">The sequence shown here is derived from an EMBL/GenBank/DDBJ whole genome shotgun (WGS) entry which is preliminary data.</text>
</comment>
<dbReference type="EMBL" id="JACAQB010000022">
    <property type="protein sequence ID" value="NWB99092.1"/>
    <property type="molecule type" value="Genomic_DNA"/>
</dbReference>
<dbReference type="AlphaFoldDB" id="A0A7Y8C5A8"/>
<evidence type="ECO:0000259" key="1">
    <source>
        <dbReference type="Pfam" id="PF14301"/>
    </source>
</evidence>
<protein>
    <recommendedName>
        <fullName evidence="1">DUF4376 domain-containing protein</fullName>
    </recommendedName>
</protein>
<reference evidence="2 3" key="1">
    <citation type="submission" date="2020-04" db="EMBL/GenBank/DDBJ databases">
        <title>Molecular characterization of pseudomonads from Agaricus bisporus reveal novel blotch 2 pathogens in Western Europe.</title>
        <authorList>
            <person name="Taparia T."/>
            <person name="Krijger M."/>
            <person name="Haynes E."/>
            <person name="Elpinstone J.G."/>
            <person name="Noble R."/>
            <person name="Van Der Wolf J."/>
        </authorList>
    </citation>
    <scope>NUCLEOTIDE SEQUENCE [LARGE SCALE GENOMIC DNA]</scope>
    <source>
        <strain evidence="2 3">H7001</strain>
    </source>
</reference>
<feature type="domain" description="DUF4376" evidence="1">
    <location>
        <begin position="120"/>
        <end position="218"/>
    </location>
</feature>
<dbReference type="Pfam" id="PF14301">
    <property type="entry name" value="DUF4376"/>
    <property type="match status" value="1"/>
</dbReference>
<name>A0A7Y8C5A8_9PSED</name>
<proteinExistence type="predicted"/>
<dbReference type="InterPro" id="IPR025484">
    <property type="entry name" value="DUF4376"/>
</dbReference>
<evidence type="ECO:0000313" key="3">
    <source>
        <dbReference type="Proteomes" id="UP000539985"/>
    </source>
</evidence>